<dbReference type="RefSeq" id="WP_282838997.1">
    <property type="nucleotide sequence ID" value="NZ_JASCXW010000006.1"/>
</dbReference>
<gene>
    <name evidence="4 6" type="primary">purN</name>
    <name evidence="6" type="ORF">QJ521_03290</name>
</gene>
<dbReference type="EMBL" id="JASCXW010000006">
    <property type="protein sequence ID" value="MDI6452581.1"/>
    <property type="molecule type" value="Genomic_DNA"/>
</dbReference>
<comment type="caution">
    <text evidence="6">The sequence shown here is derived from an EMBL/GenBank/DDBJ whole genome shotgun (WGS) entry which is preliminary data.</text>
</comment>
<dbReference type="InterPro" id="IPR002376">
    <property type="entry name" value="Formyl_transf_N"/>
</dbReference>
<dbReference type="InterPro" id="IPR004607">
    <property type="entry name" value="GART"/>
</dbReference>
<evidence type="ECO:0000313" key="7">
    <source>
        <dbReference type="Proteomes" id="UP001431532"/>
    </source>
</evidence>
<comment type="similarity">
    <text evidence="4">Belongs to the GART family.</text>
</comment>
<feature type="binding site" evidence="4">
    <location>
        <position position="61"/>
    </location>
    <ligand>
        <name>(6R)-10-formyltetrahydrofolate</name>
        <dbReference type="ChEBI" id="CHEBI:195366"/>
    </ligand>
</feature>
<dbReference type="NCBIfam" id="TIGR00639">
    <property type="entry name" value="PurN"/>
    <property type="match status" value="1"/>
</dbReference>
<dbReference type="InterPro" id="IPR036477">
    <property type="entry name" value="Formyl_transf_N_sf"/>
</dbReference>
<dbReference type="Gene3D" id="3.40.50.170">
    <property type="entry name" value="Formyl transferase, N-terminal domain"/>
    <property type="match status" value="1"/>
</dbReference>
<reference evidence="6" key="1">
    <citation type="submission" date="2023-05" db="EMBL/GenBank/DDBJ databases">
        <title>Mariniplasma microaerophilum sp. nov., a novel anaerobic mollicute isolated from terrestrial mud volcano, Taman Peninsula, Russia.</title>
        <authorList>
            <person name="Khomyakova M.A."/>
            <person name="Merkel A.Y."/>
            <person name="Slobodkin A.I."/>
        </authorList>
    </citation>
    <scope>NUCLEOTIDE SEQUENCE</scope>
    <source>
        <strain evidence="6">M4Ah</strain>
    </source>
</reference>
<comment type="catalytic activity">
    <reaction evidence="4">
        <text>N(1)-(5-phospho-beta-D-ribosyl)glycinamide + (6R)-10-formyltetrahydrofolate = N(2)-formyl-N(1)-(5-phospho-beta-D-ribosyl)glycinamide + (6S)-5,6,7,8-tetrahydrofolate + H(+)</text>
        <dbReference type="Rhea" id="RHEA:15053"/>
        <dbReference type="ChEBI" id="CHEBI:15378"/>
        <dbReference type="ChEBI" id="CHEBI:57453"/>
        <dbReference type="ChEBI" id="CHEBI:143788"/>
        <dbReference type="ChEBI" id="CHEBI:147286"/>
        <dbReference type="ChEBI" id="CHEBI:195366"/>
        <dbReference type="EC" id="2.1.2.2"/>
    </reaction>
</comment>
<evidence type="ECO:0000256" key="4">
    <source>
        <dbReference type="HAMAP-Rule" id="MF_01930"/>
    </source>
</evidence>
<proteinExistence type="inferred from homology"/>
<evidence type="ECO:0000313" key="6">
    <source>
        <dbReference type="EMBL" id="MDI6452581.1"/>
    </source>
</evidence>
<dbReference type="EC" id="2.1.2.2" evidence="4"/>
<dbReference type="GO" id="GO:0006189">
    <property type="term" value="P:'de novo' IMP biosynthetic process"/>
    <property type="evidence" value="ECO:0007669"/>
    <property type="project" value="UniProtKB-UniRule"/>
</dbReference>
<feature type="binding site" evidence="4">
    <location>
        <begin position="86"/>
        <end position="89"/>
    </location>
    <ligand>
        <name>(6R)-10-formyltetrahydrofolate</name>
        <dbReference type="ChEBI" id="CHEBI:195366"/>
    </ligand>
</feature>
<dbReference type="PANTHER" id="PTHR43369:SF2">
    <property type="entry name" value="PHOSPHORIBOSYLGLYCINAMIDE FORMYLTRANSFERASE"/>
    <property type="match status" value="1"/>
</dbReference>
<feature type="binding site" evidence="4">
    <location>
        <position position="103"/>
    </location>
    <ligand>
        <name>(6R)-10-formyltetrahydrofolate</name>
        <dbReference type="ChEBI" id="CHEBI:195366"/>
    </ligand>
</feature>
<keyword evidence="2 4" id="KW-0808">Transferase</keyword>
<evidence type="ECO:0000256" key="3">
    <source>
        <dbReference type="ARBA" id="ARBA00022755"/>
    </source>
</evidence>
<evidence type="ECO:0000256" key="1">
    <source>
        <dbReference type="ARBA" id="ARBA00005054"/>
    </source>
</evidence>
<dbReference type="Pfam" id="PF00551">
    <property type="entry name" value="Formyl_trans_N"/>
    <property type="match status" value="1"/>
</dbReference>
<dbReference type="AlphaFoldDB" id="A0AAW6UAQ1"/>
<organism evidence="6 7">
    <name type="scientific">Peloplasma aerotolerans</name>
    <dbReference type="NCBI Taxonomy" id="3044389"/>
    <lineage>
        <taxon>Bacteria</taxon>
        <taxon>Bacillati</taxon>
        <taxon>Mycoplasmatota</taxon>
        <taxon>Mollicutes</taxon>
        <taxon>Acholeplasmatales</taxon>
        <taxon>Acholeplasmataceae</taxon>
        <taxon>Peloplasma</taxon>
    </lineage>
</organism>
<sequence length="191" mass="21742">MVKVAVFASGNGSNFEALVRHQKHYKVACLIVDQEAAYAIERAKQFNIQTYVVPKSLYNTRKAHEEAILEVLDMHQVEWICLAGYMRIIGHTLISKYPNRIINIHPSLLPAFPGRHAIKDAYHHGVKITGVTIFYVDQGIDTGKIITQEAMYIKKGITLENLEKEIHVIEHRIYSETLEKLIGGYDETSTH</sequence>
<evidence type="ECO:0000256" key="2">
    <source>
        <dbReference type="ARBA" id="ARBA00022679"/>
    </source>
</evidence>
<keyword evidence="3 4" id="KW-0658">Purine biosynthesis</keyword>
<dbReference type="SUPFAM" id="SSF53328">
    <property type="entry name" value="Formyltransferase"/>
    <property type="match status" value="1"/>
</dbReference>
<dbReference type="Proteomes" id="UP001431532">
    <property type="component" value="Unassembled WGS sequence"/>
</dbReference>
<dbReference type="CDD" id="cd08645">
    <property type="entry name" value="FMT_core_GART"/>
    <property type="match status" value="1"/>
</dbReference>
<feature type="site" description="Raises pKa of active site His" evidence="4">
    <location>
        <position position="141"/>
    </location>
</feature>
<protein>
    <recommendedName>
        <fullName evidence="4">Phosphoribosylglycinamide formyltransferase</fullName>
        <ecNumber evidence="4">2.1.2.2</ecNumber>
    </recommendedName>
    <alternativeName>
        <fullName evidence="4">5'-phosphoribosylglycinamide transformylase</fullName>
    </alternativeName>
    <alternativeName>
        <fullName evidence="4">GAR transformylase</fullName>
        <shortName evidence="4">GART</shortName>
    </alternativeName>
</protein>
<evidence type="ECO:0000259" key="5">
    <source>
        <dbReference type="Pfam" id="PF00551"/>
    </source>
</evidence>
<dbReference type="GO" id="GO:0005829">
    <property type="term" value="C:cytosol"/>
    <property type="evidence" value="ECO:0007669"/>
    <property type="project" value="TreeGrafter"/>
</dbReference>
<feature type="active site" description="Proton donor" evidence="4">
    <location>
        <position position="105"/>
    </location>
</feature>
<feature type="binding site" evidence="4">
    <location>
        <begin position="12"/>
        <end position="14"/>
    </location>
    <ligand>
        <name>N(1)-(5-phospho-beta-D-ribosyl)glycinamide</name>
        <dbReference type="ChEBI" id="CHEBI:143788"/>
    </ligand>
</feature>
<feature type="domain" description="Formyl transferase N-terminal" evidence="5">
    <location>
        <begin position="3"/>
        <end position="178"/>
    </location>
</feature>
<dbReference type="GO" id="GO:0004644">
    <property type="term" value="F:phosphoribosylglycinamide formyltransferase activity"/>
    <property type="evidence" value="ECO:0007669"/>
    <property type="project" value="UniProtKB-UniRule"/>
</dbReference>
<name>A0AAW6UAQ1_9MOLU</name>
<comment type="pathway">
    <text evidence="1 4">Purine metabolism; IMP biosynthesis via de novo pathway; N(2)-formyl-N(1)-(5-phospho-D-ribosyl)glycinamide from N(1)-(5-phospho-D-ribosyl)glycinamide (10-formyl THF route): step 1/1.</text>
</comment>
<dbReference type="HAMAP" id="MF_01930">
    <property type="entry name" value="PurN"/>
    <property type="match status" value="1"/>
</dbReference>
<keyword evidence="7" id="KW-1185">Reference proteome</keyword>
<accession>A0AAW6UAQ1</accession>
<comment type="function">
    <text evidence="4">Catalyzes the transfer of a formyl group from 10-formyltetrahydrofolate to 5-phospho-ribosyl-glycinamide (GAR), producing 5-phospho-ribosyl-N-formylglycinamide (FGAR) and tetrahydrofolate.</text>
</comment>
<dbReference type="PANTHER" id="PTHR43369">
    <property type="entry name" value="PHOSPHORIBOSYLGLYCINAMIDE FORMYLTRANSFERASE"/>
    <property type="match status" value="1"/>
</dbReference>